<dbReference type="Proteomes" id="UP000663868">
    <property type="component" value="Unassembled WGS sequence"/>
</dbReference>
<name>A0A813NMK7_9BILA</name>
<dbReference type="EMBL" id="CAJOBB010000055">
    <property type="protein sequence ID" value="CAF3535853.1"/>
    <property type="molecule type" value="Genomic_DNA"/>
</dbReference>
<dbReference type="AlphaFoldDB" id="A0A813NMK7"/>
<dbReference type="Proteomes" id="UP000663860">
    <property type="component" value="Unassembled WGS sequence"/>
</dbReference>
<sequence>MTNSTDLMQLYILLSYEKLQRSTISQHQRPIEASLRNRLLVWRFLKKIENEPITTINYEQEFFTNNSDNNTLEDDNSWILGLNTNFHDDMDIESDLVNVVSNNEINSINNSTYETMNIDQTSDVNLLLKRAIGAERRQKPLTDNLYFNEDNNNNDNNTNLPQISQSNTFEESEQFFHDLCAELTNTTAALVSSSTTNILNFSSSAEQTLIH</sequence>
<evidence type="ECO:0000313" key="4">
    <source>
        <dbReference type="Proteomes" id="UP000663860"/>
    </source>
</evidence>
<dbReference type="EMBL" id="CAJNOE010000018">
    <property type="protein sequence ID" value="CAF0739770.1"/>
    <property type="molecule type" value="Genomic_DNA"/>
</dbReference>
<gene>
    <name evidence="2" type="ORF">IZO911_LOCUS3458</name>
    <name evidence="3" type="ORF">KXQ929_LOCUS1915</name>
</gene>
<organism evidence="2 4">
    <name type="scientific">Adineta steineri</name>
    <dbReference type="NCBI Taxonomy" id="433720"/>
    <lineage>
        <taxon>Eukaryota</taxon>
        <taxon>Metazoa</taxon>
        <taxon>Spiralia</taxon>
        <taxon>Gnathifera</taxon>
        <taxon>Rotifera</taxon>
        <taxon>Eurotatoria</taxon>
        <taxon>Bdelloidea</taxon>
        <taxon>Adinetida</taxon>
        <taxon>Adinetidae</taxon>
        <taxon>Adineta</taxon>
    </lineage>
</organism>
<accession>A0A813NMK7</accession>
<feature type="region of interest" description="Disordered" evidence="1">
    <location>
        <begin position="144"/>
        <end position="163"/>
    </location>
</feature>
<protein>
    <submittedName>
        <fullName evidence="2">Uncharacterized protein</fullName>
    </submittedName>
</protein>
<evidence type="ECO:0000313" key="2">
    <source>
        <dbReference type="EMBL" id="CAF0739770.1"/>
    </source>
</evidence>
<evidence type="ECO:0000313" key="3">
    <source>
        <dbReference type="EMBL" id="CAF3535853.1"/>
    </source>
</evidence>
<feature type="compositionally biased region" description="Low complexity" evidence="1">
    <location>
        <begin position="144"/>
        <end position="159"/>
    </location>
</feature>
<reference evidence="2" key="1">
    <citation type="submission" date="2021-02" db="EMBL/GenBank/DDBJ databases">
        <authorList>
            <person name="Nowell W R."/>
        </authorList>
    </citation>
    <scope>NUCLEOTIDE SEQUENCE</scope>
</reference>
<proteinExistence type="predicted"/>
<comment type="caution">
    <text evidence="2">The sequence shown here is derived from an EMBL/GenBank/DDBJ whole genome shotgun (WGS) entry which is preliminary data.</text>
</comment>
<evidence type="ECO:0000256" key="1">
    <source>
        <dbReference type="SAM" id="MobiDB-lite"/>
    </source>
</evidence>